<dbReference type="Proteomes" id="UP001190700">
    <property type="component" value="Unassembled WGS sequence"/>
</dbReference>
<gene>
    <name evidence="2" type="ORF">CYMTET_17925</name>
</gene>
<evidence type="ECO:0000313" key="3">
    <source>
        <dbReference type="Proteomes" id="UP001190700"/>
    </source>
</evidence>
<accession>A0AAE0G9A1</accession>
<dbReference type="EMBL" id="LGRX02008195">
    <property type="protein sequence ID" value="KAK3273864.1"/>
    <property type="molecule type" value="Genomic_DNA"/>
</dbReference>
<proteinExistence type="predicted"/>
<sequence length="438" mass="47636">MLAAAVAAGRGGTAERGALRPGSVRRGAPHGDPRRMLLGARAARRGRGGVRIRRRLFMSATCQTYSDHRDADGDRECYSTDDPESTYTKSARASSLCTCVWTRSSWTGNRHVCDIAVAGPFSSEAEAAAIYAGEAAVEVLVVRKMAQEHGARRVLTFHSCHANVERFCEFAAGPLLEDRAERCVLRIYGAPLMKQGQRSERLRQLAEAGGDLKGRPQGAWLASCQAIQEGTNVEGGVEAVMFVDGKASAVGIPQAVMRSTRADGDLEYGLVGVVVKRGSRTLGHVFGALMEMDEELKRDLRAVRQVLPRENGEPAGMDVAVAEALAWFMGKHNLPVGKVEEALLVEAVKSVTDESDWWMGELKRALGATERMGEEVQAVLRAHPTLGTWLARQQRKSREKKLLPSLHEGLQSLLGEGWGDGWMYKANSNAKACLQQNT</sequence>
<dbReference type="AlphaFoldDB" id="A0AAE0G9A1"/>
<keyword evidence="3" id="KW-1185">Reference proteome</keyword>
<name>A0AAE0G9A1_9CHLO</name>
<comment type="caution">
    <text evidence="2">The sequence shown here is derived from an EMBL/GenBank/DDBJ whole genome shotgun (WGS) entry which is preliminary data.</text>
</comment>
<organism evidence="2 3">
    <name type="scientific">Cymbomonas tetramitiformis</name>
    <dbReference type="NCBI Taxonomy" id="36881"/>
    <lineage>
        <taxon>Eukaryota</taxon>
        <taxon>Viridiplantae</taxon>
        <taxon>Chlorophyta</taxon>
        <taxon>Pyramimonadophyceae</taxon>
        <taxon>Pyramimonadales</taxon>
        <taxon>Pyramimonadaceae</taxon>
        <taxon>Cymbomonas</taxon>
    </lineage>
</organism>
<evidence type="ECO:0000256" key="1">
    <source>
        <dbReference type="SAM" id="MobiDB-lite"/>
    </source>
</evidence>
<protein>
    <submittedName>
        <fullName evidence="2">Uncharacterized protein</fullName>
    </submittedName>
</protein>
<feature type="region of interest" description="Disordered" evidence="1">
    <location>
        <begin position="6"/>
        <end position="33"/>
    </location>
</feature>
<reference evidence="2 3" key="1">
    <citation type="journal article" date="2015" name="Genome Biol. Evol.">
        <title>Comparative Genomics of a Bacterivorous Green Alga Reveals Evolutionary Causalities and Consequences of Phago-Mixotrophic Mode of Nutrition.</title>
        <authorList>
            <person name="Burns J.A."/>
            <person name="Paasch A."/>
            <person name="Narechania A."/>
            <person name="Kim E."/>
        </authorList>
    </citation>
    <scope>NUCLEOTIDE SEQUENCE [LARGE SCALE GENOMIC DNA]</scope>
    <source>
        <strain evidence="2 3">PLY_AMNH</strain>
    </source>
</reference>
<evidence type="ECO:0000313" key="2">
    <source>
        <dbReference type="EMBL" id="KAK3273864.1"/>
    </source>
</evidence>